<organism evidence="3 4">
    <name type="scientific">Acaromyces ingoldii</name>
    <dbReference type="NCBI Taxonomy" id="215250"/>
    <lineage>
        <taxon>Eukaryota</taxon>
        <taxon>Fungi</taxon>
        <taxon>Dikarya</taxon>
        <taxon>Basidiomycota</taxon>
        <taxon>Ustilaginomycotina</taxon>
        <taxon>Exobasidiomycetes</taxon>
        <taxon>Exobasidiales</taxon>
        <taxon>Cryptobasidiaceae</taxon>
        <taxon>Acaromyces</taxon>
    </lineage>
</organism>
<evidence type="ECO:0000313" key="3">
    <source>
        <dbReference type="EMBL" id="PWN87315.1"/>
    </source>
</evidence>
<evidence type="ECO:0000256" key="1">
    <source>
        <dbReference type="SAM" id="MobiDB-lite"/>
    </source>
</evidence>
<feature type="region of interest" description="Disordered" evidence="1">
    <location>
        <begin position="331"/>
        <end position="373"/>
    </location>
</feature>
<evidence type="ECO:0000313" key="4">
    <source>
        <dbReference type="Proteomes" id="UP000245768"/>
    </source>
</evidence>
<gene>
    <name evidence="3" type="ORF">FA10DRAFT_262485</name>
</gene>
<dbReference type="InParanoid" id="A0A316YHX3"/>
<reference evidence="3 4" key="1">
    <citation type="journal article" date="2018" name="Mol. Biol. Evol.">
        <title>Broad Genomic Sampling Reveals a Smut Pathogenic Ancestry of the Fungal Clade Ustilaginomycotina.</title>
        <authorList>
            <person name="Kijpornyongpan T."/>
            <person name="Mondo S.J."/>
            <person name="Barry K."/>
            <person name="Sandor L."/>
            <person name="Lee J."/>
            <person name="Lipzen A."/>
            <person name="Pangilinan J."/>
            <person name="LaButti K."/>
            <person name="Hainaut M."/>
            <person name="Henrissat B."/>
            <person name="Grigoriev I.V."/>
            <person name="Spatafora J.W."/>
            <person name="Aime M.C."/>
        </authorList>
    </citation>
    <scope>NUCLEOTIDE SEQUENCE [LARGE SCALE GENOMIC DNA]</scope>
    <source>
        <strain evidence="3 4">MCA 4198</strain>
    </source>
</reference>
<keyword evidence="2" id="KW-0732">Signal</keyword>
<feature type="region of interest" description="Disordered" evidence="1">
    <location>
        <begin position="206"/>
        <end position="234"/>
    </location>
</feature>
<feature type="chain" id="PRO_5016282405" evidence="2">
    <location>
        <begin position="26"/>
        <end position="387"/>
    </location>
</feature>
<dbReference type="GeneID" id="37042041"/>
<proteinExistence type="predicted"/>
<feature type="region of interest" description="Disordered" evidence="1">
    <location>
        <begin position="161"/>
        <end position="192"/>
    </location>
</feature>
<dbReference type="RefSeq" id="XP_025374513.1">
    <property type="nucleotide sequence ID" value="XM_025520125.1"/>
</dbReference>
<dbReference type="Proteomes" id="UP000245768">
    <property type="component" value="Unassembled WGS sequence"/>
</dbReference>
<dbReference type="AlphaFoldDB" id="A0A316YHX3"/>
<accession>A0A316YHX3</accession>
<feature type="compositionally biased region" description="Polar residues" evidence="1">
    <location>
        <begin position="334"/>
        <end position="344"/>
    </location>
</feature>
<evidence type="ECO:0000256" key="2">
    <source>
        <dbReference type="SAM" id="SignalP"/>
    </source>
</evidence>
<sequence length="387" mass="42767">MRIRANLLLAAVLVLLLAVSFQASGSPTGCISLGDPIKDGKEARTITCRLKDVVSFFGRQNKPISEEESERIRRQINDLKAKIQAESLGKAGVGVGYITFGRDRNEEKEYAIKLLEKLKNAPPHGEKIITSEGEDYITVNYCSISPSEDKQINEECLTKTSSNIESTELGDAPSLDSSRSASSHPSLPQEDMLSSGQRLLKRMFTCFGGGGGSRRDGGGGRRRKKGKGSAQSISKEELNEVFKEDVAMEEKEHGFQDIQYENEREQNYVEGELQDFLREYFGSNNFFMETDEHGNRKEGALRLYYNKATTGNSTAFRIYYGTSEEIEKGRETYDSTYESSSNQPPHAPEPAGHVSNLPPHASTSGDNPNTEIGIGQLVEFPATIGPR</sequence>
<feature type="compositionally biased region" description="Low complexity" evidence="1">
    <location>
        <begin position="171"/>
        <end position="187"/>
    </location>
</feature>
<name>A0A316YHX3_9BASI</name>
<feature type="compositionally biased region" description="Polar residues" evidence="1">
    <location>
        <begin position="361"/>
        <end position="370"/>
    </location>
</feature>
<dbReference type="EMBL" id="KZ819640">
    <property type="protein sequence ID" value="PWN87315.1"/>
    <property type="molecule type" value="Genomic_DNA"/>
</dbReference>
<protein>
    <submittedName>
        <fullName evidence="3">Uncharacterized protein</fullName>
    </submittedName>
</protein>
<keyword evidence="4" id="KW-1185">Reference proteome</keyword>
<feature type="signal peptide" evidence="2">
    <location>
        <begin position="1"/>
        <end position="25"/>
    </location>
</feature>